<organism evidence="2 3">
    <name type="scientific">Actinocorallia longicatena</name>
    <dbReference type="NCBI Taxonomy" id="111803"/>
    <lineage>
        <taxon>Bacteria</taxon>
        <taxon>Bacillati</taxon>
        <taxon>Actinomycetota</taxon>
        <taxon>Actinomycetes</taxon>
        <taxon>Streptosporangiales</taxon>
        <taxon>Thermomonosporaceae</taxon>
        <taxon>Actinocorallia</taxon>
    </lineage>
</organism>
<accession>A0ABP6QFI3</accession>
<sequence length="213" mass="23240">MRSVVMIAAFPLLLALSSPAAASEEGGRAKTHYTHSTTLKRDCPIYENYPKSSVPARSWTKKRKKKNGGLARVGVRYTYKRYALVLDYARKADPSWGFIAQSCLKDPHAYSEGDHGVPLPSLRAIGGNGVVKDVPISAPHTGKKRKTLIHLDSRGSVRSGARSFVIGNARKGDPFYITKTNCGSHSAQAWILGYAPTSGRWGYIQASHLPACR</sequence>
<reference evidence="3" key="1">
    <citation type="journal article" date="2019" name="Int. J. Syst. Evol. Microbiol.">
        <title>The Global Catalogue of Microorganisms (GCM) 10K type strain sequencing project: providing services to taxonomists for standard genome sequencing and annotation.</title>
        <authorList>
            <consortium name="The Broad Institute Genomics Platform"/>
            <consortium name="The Broad Institute Genome Sequencing Center for Infectious Disease"/>
            <person name="Wu L."/>
            <person name="Ma J."/>
        </authorList>
    </citation>
    <scope>NUCLEOTIDE SEQUENCE [LARGE SCALE GENOMIC DNA]</scope>
    <source>
        <strain evidence="3">JCM 9377</strain>
    </source>
</reference>
<feature type="signal peptide" evidence="1">
    <location>
        <begin position="1"/>
        <end position="22"/>
    </location>
</feature>
<evidence type="ECO:0008006" key="4">
    <source>
        <dbReference type="Google" id="ProtNLM"/>
    </source>
</evidence>
<evidence type="ECO:0000313" key="2">
    <source>
        <dbReference type="EMBL" id="GAA3225101.1"/>
    </source>
</evidence>
<gene>
    <name evidence="2" type="ORF">GCM10010468_52570</name>
</gene>
<evidence type="ECO:0000313" key="3">
    <source>
        <dbReference type="Proteomes" id="UP001501237"/>
    </source>
</evidence>
<dbReference type="EMBL" id="BAAAUV010000014">
    <property type="protein sequence ID" value="GAA3225101.1"/>
    <property type="molecule type" value="Genomic_DNA"/>
</dbReference>
<keyword evidence="3" id="KW-1185">Reference proteome</keyword>
<comment type="caution">
    <text evidence="2">The sequence shown here is derived from an EMBL/GenBank/DDBJ whole genome shotgun (WGS) entry which is preliminary data.</text>
</comment>
<name>A0ABP6QFI3_9ACTN</name>
<keyword evidence="1" id="KW-0732">Signal</keyword>
<protein>
    <recommendedName>
        <fullName evidence="4">SH3 domain-containing protein</fullName>
    </recommendedName>
</protein>
<feature type="chain" id="PRO_5045706898" description="SH3 domain-containing protein" evidence="1">
    <location>
        <begin position="23"/>
        <end position="213"/>
    </location>
</feature>
<evidence type="ECO:0000256" key="1">
    <source>
        <dbReference type="SAM" id="SignalP"/>
    </source>
</evidence>
<proteinExistence type="predicted"/>
<dbReference type="RefSeq" id="WP_344833198.1">
    <property type="nucleotide sequence ID" value="NZ_BAAAUV010000014.1"/>
</dbReference>
<dbReference type="Proteomes" id="UP001501237">
    <property type="component" value="Unassembled WGS sequence"/>
</dbReference>